<evidence type="ECO:0000256" key="5">
    <source>
        <dbReference type="ARBA" id="ARBA00022833"/>
    </source>
</evidence>
<dbReference type="SUPFAM" id="SSF57667">
    <property type="entry name" value="beta-beta-alpha zinc fingers"/>
    <property type="match status" value="2"/>
</dbReference>
<dbReference type="InterPro" id="IPR050329">
    <property type="entry name" value="GLI_C2H2-zinc-finger"/>
</dbReference>
<dbReference type="VEuPathDB" id="FungiDB:AeMF1_013969"/>
<feature type="domain" description="C2H2-type" evidence="9">
    <location>
        <begin position="216"/>
        <end position="246"/>
    </location>
</feature>
<evidence type="ECO:0000256" key="4">
    <source>
        <dbReference type="ARBA" id="ARBA00022771"/>
    </source>
</evidence>
<gene>
    <name evidence="10" type="ORF">Ae201684_010266</name>
</gene>
<evidence type="ECO:0000256" key="6">
    <source>
        <dbReference type="ARBA" id="ARBA00023242"/>
    </source>
</evidence>
<feature type="domain" description="C2H2-type" evidence="9">
    <location>
        <begin position="128"/>
        <end position="155"/>
    </location>
</feature>
<feature type="region of interest" description="Disordered" evidence="8">
    <location>
        <begin position="1"/>
        <end position="21"/>
    </location>
</feature>
<organism evidence="10 11">
    <name type="scientific">Aphanomyces euteiches</name>
    <dbReference type="NCBI Taxonomy" id="100861"/>
    <lineage>
        <taxon>Eukaryota</taxon>
        <taxon>Sar</taxon>
        <taxon>Stramenopiles</taxon>
        <taxon>Oomycota</taxon>
        <taxon>Saprolegniomycetes</taxon>
        <taxon>Saprolegniales</taxon>
        <taxon>Verrucalvaceae</taxon>
        <taxon>Aphanomyces</taxon>
    </lineage>
</organism>
<dbReference type="GO" id="GO:0000978">
    <property type="term" value="F:RNA polymerase II cis-regulatory region sequence-specific DNA binding"/>
    <property type="evidence" value="ECO:0007669"/>
    <property type="project" value="TreeGrafter"/>
</dbReference>
<evidence type="ECO:0000313" key="11">
    <source>
        <dbReference type="Proteomes" id="UP000481153"/>
    </source>
</evidence>
<dbReference type="PANTHER" id="PTHR19818">
    <property type="entry name" value="ZINC FINGER PROTEIN ZIC AND GLI"/>
    <property type="match status" value="1"/>
</dbReference>
<sequence>MMDKFTTPLAPFRPPQQHPPPTLHFDIRARSRASASGATGQVFEDDEQDILRHLLDIESTTTLEKGAAASSFAVPAHYRFQPSLPPLPAARAHVELPPIKGSARHDFHADEDAIPVELTKAVAVKKPHECAMCLKRFRAKSELITHERIHTGHKPFICMYEGCNKRFAHSSNLGAHHKAHQGIKPYMCTHEGCGKRYAHSGSLKEHVWKHYGVKPFKCSHPDCDRTFTQRSNYSRHMKKCHVQDSMATTAPEIKSELSYM</sequence>
<evidence type="ECO:0000256" key="2">
    <source>
        <dbReference type="ARBA" id="ARBA00022723"/>
    </source>
</evidence>
<dbReference type="PROSITE" id="PS50157">
    <property type="entry name" value="ZINC_FINGER_C2H2_2"/>
    <property type="match status" value="4"/>
</dbReference>
<keyword evidence="2" id="KW-0479">Metal-binding</keyword>
<dbReference type="AlphaFoldDB" id="A0A6G0WYU9"/>
<keyword evidence="6" id="KW-0539">Nucleus</keyword>
<comment type="caution">
    <text evidence="10">The sequence shown here is derived from an EMBL/GenBank/DDBJ whole genome shotgun (WGS) entry which is preliminary data.</text>
</comment>
<dbReference type="InterPro" id="IPR036236">
    <property type="entry name" value="Znf_C2H2_sf"/>
</dbReference>
<dbReference type="EMBL" id="VJMJ01000129">
    <property type="protein sequence ID" value="KAF0732735.1"/>
    <property type="molecule type" value="Genomic_DNA"/>
</dbReference>
<keyword evidence="3" id="KW-0677">Repeat</keyword>
<dbReference type="Gene3D" id="3.30.160.60">
    <property type="entry name" value="Classic Zinc Finger"/>
    <property type="match status" value="4"/>
</dbReference>
<dbReference type="PANTHER" id="PTHR19818:SF139">
    <property type="entry name" value="PAIR-RULE PROTEIN ODD-PAIRED"/>
    <property type="match status" value="1"/>
</dbReference>
<comment type="subcellular location">
    <subcellularLocation>
        <location evidence="1">Nucleus</location>
    </subcellularLocation>
</comment>
<dbReference type="GO" id="GO:0000981">
    <property type="term" value="F:DNA-binding transcription factor activity, RNA polymerase II-specific"/>
    <property type="evidence" value="ECO:0007669"/>
    <property type="project" value="TreeGrafter"/>
</dbReference>
<dbReference type="Proteomes" id="UP000481153">
    <property type="component" value="Unassembled WGS sequence"/>
</dbReference>
<evidence type="ECO:0000256" key="1">
    <source>
        <dbReference type="ARBA" id="ARBA00004123"/>
    </source>
</evidence>
<evidence type="ECO:0000259" key="9">
    <source>
        <dbReference type="PROSITE" id="PS50157"/>
    </source>
</evidence>
<reference evidence="10 11" key="1">
    <citation type="submission" date="2019-07" db="EMBL/GenBank/DDBJ databases">
        <title>Genomics analysis of Aphanomyces spp. identifies a new class of oomycete effector associated with host adaptation.</title>
        <authorList>
            <person name="Gaulin E."/>
        </authorList>
    </citation>
    <scope>NUCLEOTIDE SEQUENCE [LARGE SCALE GENOMIC DNA]</scope>
    <source>
        <strain evidence="10 11">ATCC 201684</strain>
    </source>
</reference>
<keyword evidence="4 7" id="KW-0863">Zinc-finger</keyword>
<proteinExistence type="predicted"/>
<keyword evidence="11" id="KW-1185">Reference proteome</keyword>
<name>A0A6G0WYU9_9STRA</name>
<evidence type="ECO:0000256" key="3">
    <source>
        <dbReference type="ARBA" id="ARBA00022737"/>
    </source>
</evidence>
<dbReference type="FunFam" id="3.30.160.60:FF:000072">
    <property type="entry name" value="zinc finger protein 143 isoform X1"/>
    <property type="match status" value="1"/>
</dbReference>
<dbReference type="Pfam" id="PF00096">
    <property type="entry name" value="zf-C2H2"/>
    <property type="match status" value="1"/>
</dbReference>
<feature type="domain" description="C2H2-type" evidence="9">
    <location>
        <begin position="156"/>
        <end position="185"/>
    </location>
</feature>
<dbReference type="FunFam" id="3.30.160.60:FF:001102">
    <property type="entry name" value="Transcription factor IIIA"/>
    <property type="match status" value="1"/>
</dbReference>
<dbReference type="GO" id="GO:0045944">
    <property type="term" value="P:positive regulation of transcription by RNA polymerase II"/>
    <property type="evidence" value="ECO:0007669"/>
    <property type="project" value="UniProtKB-ARBA"/>
</dbReference>
<evidence type="ECO:0000313" key="10">
    <source>
        <dbReference type="EMBL" id="KAF0732735.1"/>
    </source>
</evidence>
<dbReference type="FunFam" id="3.30.160.60:FF:000512">
    <property type="entry name" value="zinc finger protein 197 isoform X1"/>
    <property type="match status" value="1"/>
</dbReference>
<protein>
    <recommendedName>
        <fullName evidence="9">C2H2-type domain-containing protein</fullName>
    </recommendedName>
</protein>
<dbReference type="FunFam" id="3.30.160.60:FF:000446">
    <property type="entry name" value="Zinc finger protein"/>
    <property type="match status" value="1"/>
</dbReference>
<feature type="domain" description="C2H2-type" evidence="9">
    <location>
        <begin position="186"/>
        <end position="215"/>
    </location>
</feature>
<keyword evidence="5" id="KW-0862">Zinc</keyword>
<dbReference type="PROSITE" id="PS00028">
    <property type="entry name" value="ZINC_FINGER_C2H2_1"/>
    <property type="match status" value="4"/>
</dbReference>
<dbReference type="GO" id="GO:0008270">
    <property type="term" value="F:zinc ion binding"/>
    <property type="evidence" value="ECO:0007669"/>
    <property type="project" value="UniProtKB-KW"/>
</dbReference>
<feature type="compositionally biased region" description="Pro residues" evidence="8">
    <location>
        <begin position="11"/>
        <end position="21"/>
    </location>
</feature>
<dbReference type="InterPro" id="IPR013087">
    <property type="entry name" value="Znf_C2H2_type"/>
</dbReference>
<evidence type="ECO:0000256" key="7">
    <source>
        <dbReference type="PROSITE-ProRule" id="PRU00042"/>
    </source>
</evidence>
<accession>A0A6G0WYU9</accession>
<dbReference type="SMART" id="SM00355">
    <property type="entry name" value="ZnF_C2H2"/>
    <property type="match status" value="4"/>
</dbReference>
<evidence type="ECO:0000256" key="8">
    <source>
        <dbReference type="SAM" id="MobiDB-lite"/>
    </source>
</evidence>
<dbReference type="GO" id="GO:0005634">
    <property type="term" value="C:nucleus"/>
    <property type="evidence" value="ECO:0007669"/>
    <property type="project" value="UniProtKB-SubCell"/>
</dbReference>